<accession>A0A2P6PG64</accession>
<organism evidence="2 3">
    <name type="scientific">Rosa chinensis</name>
    <name type="common">China rose</name>
    <dbReference type="NCBI Taxonomy" id="74649"/>
    <lineage>
        <taxon>Eukaryota</taxon>
        <taxon>Viridiplantae</taxon>
        <taxon>Streptophyta</taxon>
        <taxon>Embryophyta</taxon>
        <taxon>Tracheophyta</taxon>
        <taxon>Spermatophyta</taxon>
        <taxon>Magnoliopsida</taxon>
        <taxon>eudicotyledons</taxon>
        <taxon>Gunneridae</taxon>
        <taxon>Pentapetalae</taxon>
        <taxon>rosids</taxon>
        <taxon>fabids</taxon>
        <taxon>Rosales</taxon>
        <taxon>Rosaceae</taxon>
        <taxon>Rosoideae</taxon>
        <taxon>Rosoideae incertae sedis</taxon>
        <taxon>Rosa</taxon>
    </lineage>
</organism>
<keyword evidence="1" id="KW-0812">Transmembrane</keyword>
<evidence type="ECO:0000256" key="1">
    <source>
        <dbReference type="SAM" id="Phobius"/>
    </source>
</evidence>
<keyword evidence="3" id="KW-1185">Reference proteome</keyword>
<comment type="caution">
    <text evidence="2">The sequence shown here is derived from an EMBL/GenBank/DDBJ whole genome shotgun (WGS) entry which is preliminary data.</text>
</comment>
<dbReference type="Proteomes" id="UP000238479">
    <property type="component" value="Chromosome 7"/>
</dbReference>
<feature type="transmembrane region" description="Helical" evidence="1">
    <location>
        <begin position="12"/>
        <end position="29"/>
    </location>
</feature>
<dbReference type="EMBL" id="PDCK01000045">
    <property type="protein sequence ID" value="PRQ20911.1"/>
    <property type="molecule type" value="Genomic_DNA"/>
</dbReference>
<keyword evidence="1" id="KW-0472">Membrane</keyword>
<dbReference type="Gramene" id="PRQ20911">
    <property type="protein sequence ID" value="PRQ20911"/>
    <property type="gene ID" value="RchiOBHm_Chr7g0233301"/>
</dbReference>
<name>A0A2P6PG64_ROSCH</name>
<gene>
    <name evidence="2" type="ORF">RchiOBHm_Chr7g0233301</name>
</gene>
<sequence length="54" mass="5933">MGKIDKRLAPSWLILFILGVACSLVLSLFQKGREVRGVLGGILMLGCTYFVYSV</sequence>
<feature type="transmembrane region" description="Helical" evidence="1">
    <location>
        <begin position="35"/>
        <end position="52"/>
    </location>
</feature>
<evidence type="ECO:0000313" key="3">
    <source>
        <dbReference type="Proteomes" id="UP000238479"/>
    </source>
</evidence>
<reference evidence="2 3" key="1">
    <citation type="journal article" date="2018" name="Nat. Genet.">
        <title>The Rosa genome provides new insights in the design of modern roses.</title>
        <authorList>
            <person name="Bendahmane M."/>
        </authorList>
    </citation>
    <scope>NUCLEOTIDE SEQUENCE [LARGE SCALE GENOMIC DNA]</scope>
    <source>
        <strain evidence="3">cv. Old Blush</strain>
    </source>
</reference>
<protein>
    <submittedName>
        <fullName evidence="2">Uncharacterized protein</fullName>
    </submittedName>
</protein>
<keyword evidence="1" id="KW-1133">Transmembrane helix</keyword>
<evidence type="ECO:0000313" key="2">
    <source>
        <dbReference type="EMBL" id="PRQ20911.1"/>
    </source>
</evidence>
<proteinExistence type="predicted"/>
<dbReference type="AlphaFoldDB" id="A0A2P6PG64"/>
<dbReference type="PROSITE" id="PS51257">
    <property type="entry name" value="PROKAR_LIPOPROTEIN"/>
    <property type="match status" value="1"/>
</dbReference>